<dbReference type="PANTHER" id="PTHR42929:SF5">
    <property type="entry name" value="ABC TRANSPORTER PERMEASE PROTEIN"/>
    <property type="match status" value="1"/>
</dbReference>
<evidence type="ECO:0000256" key="8">
    <source>
        <dbReference type="RuleBase" id="RU363032"/>
    </source>
</evidence>
<dbReference type="OrthoDB" id="9807047at2"/>
<keyword evidence="7 8" id="KW-0472">Membrane</keyword>
<name>A0A222EC38_9RHOB</name>
<keyword evidence="11" id="KW-0614">Plasmid</keyword>
<evidence type="ECO:0000259" key="10">
    <source>
        <dbReference type="PROSITE" id="PS50928"/>
    </source>
</evidence>
<dbReference type="CDD" id="cd06261">
    <property type="entry name" value="TM_PBP2"/>
    <property type="match status" value="1"/>
</dbReference>
<keyword evidence="5 8" id="KW-0812">Transmembrane</keyword>
<feature type="compositionally biased region" description="Polar residues" evidence="9">
    <location>
        <begin position="1"/>
        <end position="11"/>
    </location>
</feature>
<keyword evidence="3 8" id="KW-0813">Transport</keyword>
<evidence type="ECO:0000256" key="3">
    <source>
        <dbReference type="ARBA" id="ARBA00022448"/>
    </source>
</evidence>
<dbReference type="GO" id="GO:0055085">
    <property type="term" value="P:transmembrane transport"/>
    <property type="evidence" value="ECO:0007669"/>
    <property type="project" value="InterPro"/>
</dbReference>
<comment type="similarity">
    <text evidence="2">Belongs to the binding-protein-dependent transport system permease family. CysTW subfamily.</text>
</comment>
<comment type="subcellular location">
    <subcellularLocation>
        <location evidence="1 8">Cell membrane</location>
        <topology evidence="1 8">Multi-pass membrane protein</topology>
    </subcellularLocation>
</comment>
<evidence type="ECO:0000256" key="1">
    <source>
        <dbReference type="ARBA" id="ARBA00004651"/>
    </source>
</evidence>
<dbReference type="KEGG" id="aht:ANTHELSMS3_04611"/>
<reference evidence="11 12" key="1">
    <citation type="submission" date="2017-07" db="EMBL/GenBank/DDBJ databases">
        <title>Genome Sequence of Antarctobacter heliothermus Strain SMS3 Isolated from a culture of the Diatom Skeletonema marinoi.</title>
        <authorList>
            <person name="Topel M."/>
            <person name="Pinder M.I.M."/>
            <person name="Johansson O.N."/>
            <person name="Kourtchenko O."/>
            <person name="Godhe A."/>
            <person name="Clarke A.K."/>
        </authorList>
    </citation>
    <scope>NUCLEOTIDE SEQUENCE [LARGE SCALE GENOMIC DNA]</scope>
    <source>
        <strain evidence="11 12">SMS3</strain>
        <plasmid evidence="12">Plasmid psms3-3</plasmid>
    </source>
</reference>
<dbReference type="PANTHER" id="PTHR42929">
    <property type="entry name" value="INNER MEMBRANE ABC TRANSPORTER PERMEASE PROTEIN YDCU-RELATED-RELATED"/>
    <property type="match status" value="1"/>
</dbReference>
<feature type="transmembrane region" description="Helical" evidence="8">
    <location>
        <begin position="119"/>
        <end position="141"/>
    </location>
</feature>
<feature type="domain" description="ABC transmembrane type-1" evidence="10">
    <location>
        <begin position="85"/>
        <end position="291"/>
    </location>
</feature>
<dbReference type="InterPro" id="IPR035906">
    <property type="entry name" value="MetI-like_sf"/>
</dbReference>
<dbReference type="InterPro" id="IPR000515">
    <property type="entry name" value="MetI-like"/>
</dbReference>
<evidence type="ECO:0000256" key="4">
    <source>
        <dbReference type="ARBA" id="ARBA00022475"/>
    </source>
</evidence>
<feature type="transmembrane region" description="Helical" evidence="8">
    <location>
        <begin position="222"/>
        <end position="243"/>
    </location>
</feature>
<dbReference type="Gene3D" id="1.10.3720.10">
    <property type="entry name" value="MetI-like"/>
    <property type="match status" value="1"/>
</dbReference>
<sequence length="298" mass="32490">MTMATQPQTASRPRRADGMRLPPRGRMSTLMSPITTFYALFLLIPYCYIFWLSLTRYSSSLLYVPDLGLQNYVGILTDGYYLGLLAQTIGLGLFVTLVSLLMGYPLAMRIVAAGKTAKSVLLILTMTPLLVNVVVRTYAWLVLLGDNGVINKVLSSIGLIDTPLPINGNFISVAIGLVHLSLPLMVLSLVSVMEKLDKGLFEAGESLGASTLKMLVRVHIPLCMQGIGAGSLLVFCTVISAFVTPQLLGGNRFSTISTIIYQKFTFSMNWPVGAALVFVLLALNFAVIMLHGFLFREK</sequence>
<keyword evidence="4" id="KW-1003">Cell membrane</keyword>
<dbReference type="RefSeq" id="WP_094037771.1">
    <property type="nucleotide sequence ID" value="NZ_CP022543.1"/>
</dbReference>
<evidence type="ECO:0000256" key="6">
    <source>
        <dbReference type="ARBA" id="ARBA00022989"/>
    </source>
</evidence>
<accession>A0A222EC38</accession>
<feature type="region of interest" description="Disordered" evidence="9">
    <location>
        <begin position="1"/>
        <end position="22"/>
    </location>
</feature>
<protein>
    <submittedName>
        <fullName evidence="11">Molybdate ABC transporter permease</fullName>
    </submittedName>
</protein>
<evidence type="ECO:0000313" key="11">
    <source>
        <dbReference type="EMBL" id="ASP23712.1"/>
    </source>
</evidence>
<feature type="transmembrane region" description="Helical" evidence="8">
    <location>
        <begin position="30"/>
        <end position="51"/>
    </location>
</feature>
<geneLocation type="plasmid" evidence="12">
    <name>psms3-3</name>
</geneLocation>
<keyword evidence="12" id="KW-1185">Reference proteome</keyword>
<dbReference type="SUPFAM" id="SSF161098">
    <property type="entry name" value="MetI-like"/>
    <property type="match status" value="1"/>
</dbReference>
<dbReference type="Proteomes" id="UP000203589">
    <property type="component" value="Plasmid pSMS3-3"/>
</dbReference>
<dbReference type="Pfam" id="PF00528">
    <property type="entry name" value="BPD_transp_1"/>
    <property type="match status" value="1"/>
</dbReference>
<evidence type="ECO:0000313" key="12">
    <source>
        <dbReference type="Proteomes" id="UP000203589"/>
    </source>
</evidence>
<dbReference type="GO" id="GO:0005886">
    <property type="term" value="C:plasma membrane"/>
    <property type="evidence" value="ECO:0007669"/>
    <property type="project" value="UniProtKB-SubCell"/>
</dbReference>
<evidence type="ECO:0000256" key="7">
    <source>
        <dbReference type="ARBA" id="ARBA00023136"/>
    </source>
</evidence>
<feature type="transmembrane region" description="Helical" evidence="8">
    <location>
        <begin position="80"/>
        <end position="107"/>
    </location>
</feature>
<dbReference type="EMBL" id="CP022543">
    <property type="protein sequence ID" value="ASP23712.1"/>
    <property type="molecule type" value="Genomic_DNA"/>
</dbReference>
<dbReference type="AlphaFoldDB" id="A0A222EC38"/>
<feature type="transmembrane region" description="Helical" evidence="8">
    <location>
        <begin position="170"/>
        <end position="190"/>
    </location>
</feature>
<keyword evidence="6 8" id="KW-1133">Transmembrane helix</keyword>
<gene>
    <name evidence="11" type="ORF">ANTHELSMS3_04611</name>
</gene>
<evidence type="ECO:0000256" key="2">
    <source>
        <dbReference type="ARBA" id="ARBA00007069"/>
    </source>
</evidence>
<evidence type="ECO:0000256" key="9">
    <source>
        <dbReference type="SAM" id="MobiDB-lite"/>
    </source>
</evidence>
<proteinExistence type="inferred from homology"/>
<feature type="transmembrane region" description="Helical" evidence="8">
    <location>
        <begin position="272"/>
        <end position="295"/>
    </location>
</feature>
<organism evidence="11 12">
    <name type="scientific">Antarctobacter heliothermus</name>
    <dbReference type="NCBI Taxonomy" id="74033"/>
    <lineage>
        <taxon>Bacteria</taxon>
        <taxon>Pseudomonadati</taxon>
        <taxon>Pseudomonadota</taxon>
        <taxon>Alphaproteobacteria</taxon>
        <taxon>Rhodobacterales</taxon>
        <taxon>Roseobacteraceae</taxon>
        <taxon>Antarctobacter</taxon>
    </lineage>
</organism>
<evidence type="ECO:0000256" key="5">
    <source>
        <dbReference type="ARBA" id="ARBA00022692"/>
    </source>
</evidence>
<dbReference type="PROSITE" id="PS50928">
    <property type="entry name" value="ABC_TM1"/>
    <property type="match status" value="1"/>
</dbReference>